<evidence type="ECO:0000313" key="9">
    <source>
        <dbReference type="EMBL" id="KAF2580196.1"/>
    </source>
</evidence>
<dbReference type="GO" id="GO:0005737">
    <property type="term" value="C:cytoplasm"/>
    <property type="evidence" value="ECO:0007669"/>
    <property type="project" value="UniProtKB-ARBA"/>
</dbReference>
<feature type="domain" description="Nudix hydrolase" evidence="8">
    <location>
        <begin position="368"/>
        <end position="524"/>
    </location>
</feature>
<feature type="region of interest" description="Disordered" evidence="7">
    <location>
        <begin position="29"/>
        <end position="72"/>
    </location>
</feature>
<evidence type="ECO:0000259" key="8">
    <source>
        <dbReference type="PROSITE" id="PS51462"/>
    </source>
</evidence>
<dbReference type="InterPro" id="IPR045121">
    <property type="entry name" value="CoAse"/>
</dbReference>
<evidence type="ECO:0000256" key="1">
    <source>
        <dbReference type="ARBA" id="ARBA00001936"/>
    </source>
</evidence>
<dbReference type="InterPro" id="IPR015797">
    <property type="entry name" value="NUDIX_hydrolase-like_dom_sf"/>
</dbReference>
<dbReference type="SUPFAM" id="SSF55811">
    <property type="entry name" value="Nudix"/>
    <property type="match status" value="2"/>
</dbReference>
<evidence type="ECO:0000256" key="4">
    <source>
        <dbReference type="ARBA" id="ARBA00022801"/>
    </source>
</evidence>
<dbReference type="CDD" id="cd03426">
    <property type="entry name" value="NUDIX_CoAse_Nudt7"/>
    <property type="match status" value="2"/>
</dbReference>
<dbReference type="GO" id="GO:0046872">
    <property type="term" value="F:metal ion binding"/>
    <property type="evidence" value="ECO:0007669"/>
    <property type="project" value="UniProtKB-KW"/>
</dbReference>
<sequence length="649" mass="72881">MEPAVTTTASSSFGGSPRLAALAQQLRMYKPPPSSSFDDDAEEMQADQESAGKVVSQVGFQESMTPVPKDPERFRPKRAAVLICIFEGEEGDLRVILTKRSSRLSTHSGEVSLPGGKAEEDDKDDGMTATREAEEEIGLDPSLVDIVTSLEPFLSKHLLRVIPVIGILKDKKSFNPKPNPAEVEAVFDAPLEMFLKDENRRSEEREWMGEKYLIHYFDYRTGDKDYTIWGLTAGILIRAASVTYQRPPAFIEQCPKFNFPGSHEPKKNKRQEETRVSHELPLLARTTFLCNSMEPAVTTTASSSFGGSPRLAALAQQLRMYKPPPSSSFDDDAEEMQADQESAGKVVSQVGFQESMTPVPKDPERFRPKRAAVLICIFEGEEGDLRVILTKRSSRLSTHSGEVSLPGGKAEEDDKDDGMTATREAEEEIGLDPSLVDVVTSLEPFLSKHLLRVIPVIGILRDKKTFNPKPNPAEVEAVFDAPLEMFLKDENRRSEEREWMGEKYLIHYFDYRTGDKDYTIWGLTAGILIRAASVTYQRPPAFIEQCPKFKYPKMVEKNTYLLCFNGTFTFVYLSRLTPGPTFICIETSTPAIAWFRFELVLPWQFVMDGFDSSFIVLGRIYQTGLIVDSFQNALFSHVVQLMPSFCFPS</sequence>
<reference evidence="9" key="1">
    <citation type="submission" date="2019-12" db="EMBL/GenBank/DDBJ databases">
        <title>Genome sequencing and annotation of Brassica cretica.</title>
        <authorList>
            <person name="Studholme D.J."/>
            <person name="Sarris P.F."/>
        </authorList>
    </citation>
    <scope>NUCLEOTIDE SEQUENCE</scope>
    <source>
        <strain evidence="9">PFS-001/15</strain>
        <tissue evidence="9">Leaf</tissue>
    </source>
</reference>
<comment type="caution">
    <text evidence="9">The sequence shown here is derived from an EMBL/GenBank/DDBJ whole genome shotgun (WGS) entry which is preliminary data.</text>
</comment>
<dbReference type="InterPro" id="IPR000086">
    <property type="entry name" value="NUDIX_hydrolase_dom"/>
</dbReference>
<accession>A0A8S9JFQ9</accession>
<dbReference type="Pfam" id="PF00293">
    <property type="entry name" value="NUDIX"/>
    <property type="match status" value="2"/>
</dbReference>
<evidence type="ECO:0000313" key="10">
    <source>
        <dbReference type="Proteomes" id="UP000712281"/>
    </source>
</evidence>
<evidence type="ECO:0000256" key="5">
    <source>
        <dbReference type="ARBA" id="ARBA00022842"/>
    </source>
</evidence>
<feature type="region of interest" description="Disordered" evidence="7">
    <location>
        <begin position="398"/>
        <end position="419"/>
    </location>
</feature>
<keyword evidence="6" id="KW-0464">Manganese</keyword>
<proteinExistence type="predicted"/>
<dbReference type="Gene3D" id="3.90.79.10">
    <property type="entry name" value="Nucleoside Triphosphate Pyrophosphohydrolase"/>
    <property type="match status" value="2"/>
</dbReference>
<organism evidence="9 10">
    <name type="scientific">Brassica cretica</name>
    <name type="common">Mustard</name>
    <dbReference type="NCBI Taxonomy" id="69181"/>
    <lineage>
        <taxon>Eukaryota</taxon>
        <taxon>Viridiplantae</taxon>
        <taxon>Streptophyta</taxon>
        <taxon>Embryophyta</taxon>
        <taxon>Tracheophyta</taxon>
        <taxon>Spermatophyta</taxon>
        <taxon>Magnoliopsida</taxon>
        <taxon>eudicotyledons</taxon>
        <taxon>Gunneridae</taxon>
        <taxon>Pentapetalae</taxon>
        <taxon>rosids</taxon>
        <taxon>malvids</taxon>
        <taxon>Brassicales</taxon>
        <taxon>Brassicaceae</taxon>
        <taxon>Brassiceae</taxon>
        <taxon>Brassica</taxon>
    </lineage>
</organism>
<comment type="cofactor">
    <cofactor evidence="2">
        <name>Mg(2+)</name>
        <dbReference type="ChEBI" id="CHEBI:18420"/>
    </cofactor>
</comment>
<dbReference type="Proteomes" id="UP000712281">
    <property type="component" value="Unassembled WGS sequence"/>
</dbReference>
<keyword evidence="5" id="KW-0460">Magnesium</keyword>
<keyword evidence="3" id="KW-0479">Metal-binding</keyword>
<dbReference type="GO" id="GO:0006637">
    <property type="term" value="P:acyl-CoA metabolic process"/>
    <property type="evidence" value="ECO:0007669"/>
    <property type="project" value="UniProtKB-ARBA"/>
</dbReference>
<dbReference type="AlphaFoldDB" id="A0A8S9JFQ9"/>
<protein>
    <recommendedName>
        <fullName evidence="8">Nudix hydrolase domain-containing protein</fullName>
    </recommendedName>
</protein>
<gene>
    <name evidence="9" type="ORF">F2Q68_00005759</name>
</gene>
<evidence type="ECO:0000256" key="3">
    <source>
        <dbReference type="ARBA" id="ARBA00022723"/>
    </source>
</evidence>
<feature type="region of interest" description="Disordered" evidence="7">
    <location>
        <begin position="106"/>
        <end position="125"/>
    </location>
</feature>
<dbReference type="EMBL" id="QGKW02001660">
    <property type="protein sequence ID" value="KAF2580196.1"/>
    <property type="molecule type" value="Genomic_DNA"/>
</dbReference>
<dbReference type="PANTHER" id="PTHR12992:SF43">
    <property type="entry name" value="NUDIX HYDROLASE 15, MITOCHONDRIAL"/>
    <property type="match status" value="1"/>
</dbReference>
<dbReference type="GO" id="GO:0015937">
    <property type="term" value="P:coenzyme A biosynthetic process"/>
    <property type="evidence" value="ECO:0007669"/>
    <property type="project" value="UniProtKB-ARBA"/>
</dbReference>
<dbReference type="PANTHER" id="PTHR12992">
    <property type="entry name" value="NUDIX HYDROLASE"/>
    <property type="match status" value="1"/>
</dbReference>
<evidence type="ECO:0000256" key="6">
    <source>
        <dbReference type="ARBA" id="ARBA00023211"/>
    </source>
</evidence>
<dbReference type="GO" id="GO:0015938">
    <property type="term" value="P:coenzyme A catabolic process"/>
    <property type="evidence" value="ECO:0007669"/>
    <property type="project" value="TreeGrafter"/>
</dbReference>
<dbReference type="GO" id="GO:0008893">
    <property type="term" value="F:guanosine-3',5'-bis(diphosphate) 3'-diphosphatase activity"/>
    <property type="evidence" value="ECO:0007669"/>
    <property type="project" value="UniProtKB-ARBA"/>
</dbReference>
<feature type="compositionally biased region" description="Acidic residues" evidence="7">
    <location>
        <begin position="37"/>
        <end position="46"/>
    </location>
</feature>
<name>A0A8S9JFQ9_BRACR</name>
<evidence type="ECO:0000256" key="7">
    <source>
        <dbReference type="SAM" id="MobiDB-lite"/>
    </source>
</evidence>
<evidence type="ECO:0000256" key="2">
    <source>
        <dbReference type="ARBA" id="ARBA00001946"/>
    </source>
</evidence>
<dbReference type="GO" id="GO:0010945">
    <property type="term" value="F:coenzyme A diphosphatase activity"/>
    <property type="evidence" value="ECO:0007669"/>
    <property type="project" value="InterPro"/>
</dbReference>
<comment type="cofactor">
    <cofactor evidence="1">
        <name>Mn(2+)</name>
        <dbReference type="ChEBI" id="CHEBI:29035"/>
    </cofactor>
</comment>
<feature type="domain" description="Nudix hydrolase" evidence="8">
    <location>
        <begin position="76"/>
        <end position="232"/>
    </location>
</feature>
<dbReference type="PROSITE" id="PS51462">
    <property type="entry name" value="NUDIX"/>
    <property type="match status" value="2"/>
</dbReference>
<dbReference type="FunFam" id="3.90.79.10:FF:000036">
    <property type="entry name" value="Nudix hydrolase 11"/>
    <property type="match status" value="2"/>
</dbReference>
<keyword evidence="4" id="KW-0378">Hydrolase</keyword>